<keyword evidence="3" id="KW-1185">Reference proteome</keyword>
<evidence type="ECO:0000313" key="3">
    <source>
        <dbReference type="Proteomes" id="UP000563349"/>
    </source>
</evidence>
<dbReference type="InterPro" id="IPR031616">
    <property type="entry name" value="BsrE-like"/>
</dbReference>
<dbReference type="Proteomes" id="UP000563349">
    <property type="component" value="Unassembled WGS sequence"/>
</dbReference>
<feature type="transmembrane region" description="Helical" evidence="1">
    <location>
        <begin position="6"/>
        <end position="28"/>
    </location>
</feature>
<gene>
    <name evidence="2" type="ORF">HZY93_01800</name>
</gene>
<comment type="caution">
    <text evidence="2">The sequence shown here is derived from an EMBL/GenBank/DDBJ whole genome shotgun (WGS) entry which is preliminary data.</text>
</comment>
<dbReference type="EMBL" id="JACBYG010000012">
    <property type="protein sequence ID" value="NYS48717.1"/>
    <property type="molecule type" value="Genomic_DNA"/>
</dbReference>
<evidence type="ECO:0000256" key="1">
    <source>
        <dbReference type="SAM" id="Phobius"/>
    </source>
</evidence>
<keyword evidence="1" id="KW-0472">Membrane</keyword>
<dbReference type="Pfam" id="PF16935">
    <property type="entry name" value="Hol_Tox"/>
    <property type="match status" value="1"/>
</dbReference>
<keyword evidence="1" id="KW-1133">Transmembrane helix</keyword>
<dbReference type="AlphaFoldDB" id="A0A7Z0LC56"/>
<evidence type="ECO:0008006" key="4">
    <source>
        <dbReference type="Google" id="ProtNLM"/>
    </source>
</evidence>
<evidence type="ECO:0000313" key="2">
    <source>
        <dbReference type="EMBL" id="NYS48717.1"/>
    </source>
</evidence>
<accession>A0A7Z0LC56</accession>
<reference evidence="2 3" key="1">
    <citation type="submission" date="2020-07" db="EMBL/GenBank/DDBJ databases">
        <title>MOT database genomes.</title>
        <authorList>
            <person name="Joseph S."/>
            <person name="Aduse-Opoku J."/>
            <person name="Hashim A."/>
            <person name="Wade W."/>
            <person name="Curtis M."/>
        </authorList>
    </citation>
    <scope>NUCLEOTIDE SEQUENCE [LARGE SCALE GENOMIC DNA]</scope>
    <source>
        <strain evidence="2 3">CCW311</strain>
    </source>
</reference>
<name>A0A7Z0LC56_9STRE</name>
<sequence length="40" mass="4528">MSVEAAIGLMLQFGIFLLTLLTFIVLCIHRAKFQVEVSHH</sequence>
<proteinExistence type="predicted"/>
<protein>
    <recommendedName>
        <fullName evidence="4">Holin-like toxin</fullName>
    </recommendedName>
</protein>
<organism evidence="2 3">
    <name type="scientific">Streptococcus danieliae</name>
    <dbReference type="NCBI Taxonomy" id="747656"/>
    <lineage>
        <taxon>Bacteria</taxon>
        <taxon>Bacillati</taxon>
        <taxon>Bacillota</taxon>
        <taxon>Bacilli</taxon>
        <taxon>Lactobacillales</taxon>
        <taxon>Streptococcaceae</taxon>
        <taxon>Streptococcus</taxon>
    </lineage>
</organism>
<keyword evidence="1" id="KW-0812">Transmembrane</keyword>
<dbReference type="RefSeq" id="WP_179923394.1">
    <property type="nucleotide sequence ID" value="NZ_CP128228.1"/>
</dbReference>